<dbReference type="Gene3D" id="1.10.246.60">
    <property type="entry name" value="Eukaryotic translation initiation factor 3 like domains"/>
    <property type="match status" value="1"/>
</dbReference>
<organism evidence="6">
    <name type="scientific">Haematobia irritans</name>
    <name type="common">Horn fly</name>
    <name type="synonym">Conops irritans</name>
    <dbReference type="NCBI Taxonomy" id="7368"/>
    <lineage>
        <taxon>Eukaryota</taxon>
        <taxon>Metazoa</taxon>
        <taxon>Ecdysozoa</taxon>
        <taxon>Arthropoda</taxon>
        <taxon>Hexapoda</taxon>
        <taxon>Insecta</taxon>
        <taxon>Pterygota</taxon>
        <taxon>Neoptera</taxon>
        <taxon>Endopterygota</taxon>
        <taxon>Diptera</taxon>
        <taxon>Brachycera</taxon>
        <taxon>Muscomorpha</taxon>
        <taxon>Muscoidea</taxon>
        <taxon>Muscidae</taxon>
        <taxon>Haematobia</taxon>
    </lineage>
</organism>
<dbReference type="PANTHER" id="PTHR21681">
    <property type="entry name" value="EUKARYOTIC TRANSLATION INITIATION FACTOR 3 SUBUNIT J"/>
    <property type="match status" value="1"/>
</dbReference>
<dbReference type="GO" id="GO:0001732">
    <property type="term" value="P:formation of cytoplasmic translation initiation complex"/>
    <property type="evidence" value="ECO:0007669"/>
    <property type="project" value="UniProtKB-UniRule"/>
</dbReference>
<name>A0A1L8EDW1_HAEIR</name>
<dbReference type="InterPro" id="IPR023194">
    <property type="entry name" value="eIF3-like_dom_sf"/>
</dbReference>
<evidence type="ECO:0000256" key="2">
    <source>
        <dbReference type="ARBA" id="ARBA00022540"/>
    </source>
</evidence>
<dbReference type="Pfam" id="PF08597">
    <property type="entry name" value="eIF3_subunit"/>
    <property type="match status" value="1"/>
</dbReference>
<keyword evidence="1 4" id="KW-0963">Cytoplasm</keyword>
<comment type="subcellular location">
    <subcellularLocation>
        <location evidence="4">Cytoplasm</location>
    </subcellularLocation>
</comment>
<dbReference type="InterPro" id="IPR013906">
    <property type="entry name" value="eIF3j"/>
</dbReference>
<sequence length="230" mass="26330">MEDWESAADKPIVIPDKINKWAGEDEEDDIKDSWEDEEEKKDEEKVQETPKEPVKVKPNKALKAKLEEQARLAEEEEAKRIANMTPEEKIAEKLRLQKIQEESDLRSALETFGVQDVGTGLDSFNPQTQAEFKEFGAALSWKLSQFKESPHYPHFIEDLVRSICATLPLAEVKKVKMAVEAMHSEKVKMEKQSAKKSSGKGKGITIKAENDDIEVYNKYGDDYNDYDDFM</sequence>
<dbReference type="GO" id="GO:0005852">
    <property type="term" value="C:eukaryotic translation initiation factor 3 complex"/>
    <property type="evidence" value="ECO:0007669"/>
    <property type="project" value="UniProtKB-UniRule"/>
</dbReference>
<keyword evidence="3 4" id="KW-0648">Protein biosynthesis</keyword>
<dbReference type="EMBL" id="GFDG01001907">
    <property type="protein sequence ID" value="JAV16892.1"/>
    <property type="molecule type" value="Transcribed_RNA"/>
</dbReference>
<comment type="function">
    <text evidence="4">Component of the eukaryotic translation initiation factor 3 (eIF-3) complex, which is involved in protein synthesis of a specialized repertoire of mRNAs and, together with other initiation factors, stimulates binding of mRNA and methionyl-tRNAi to the 40S ribosome. The eIF-3 complex specifically targets and initiates translation of a subset of mRNAs involved in cell proliferation.</text>
</comment>
<evidence type="ECO:0000256" key="1">
    <source>
        <dbReference type="ARBA" id="ARBA00022490"/>
    </source>
</evidence>
<keyword evidence="2 4" id="KW-0396">Initiation factor</keyword>
<dbReference type="HAMAP" id="MF_03009">
    <property type="entry name" value="eIF3j"/>
    <property type="match status" value="1"/>
</dbReference>
<dbReference type="AlphaFoldDB" id="A0A1L8EDW1"/>
<feature type="compositionally biased region" description="Acidic residues" evidence="5">
    <location>
        <begin position="24"/>
        <end position="41"/>
    </location>
</feature>
<dbReference type="GO" id="GO:0003743">
    <property type="term" value="F:translation initiation factor activity"/>
    <property type="evidence" value="ECO:0007669"/>
    <property type="project" value="UniProtKB-UniRule"/>
</dbReference>
<comment type="subunit">
    <text evidence="4">Component of the eukaryotic translation initiation factor 3 (eIF-3) complex.</text>
</comment>
<evidence type="ECO:0000256" key="3">
    <source>
        <dbReference type="ARBA" id="ARBA00022917"/>
    </source>
</evidence>
<evidence type="ECO:0000256" key="5">
    <source>
        <dbReference type="SAM" id="MobiDB-lite"/>
    </source>
</evidence>
<feature type="region of interest" description="Disordered" evidence="5">
    <location>
        <begin position="1"/>
        <end position="56"/>
    </location>
</feature>
<protein>
    <recommendedName>
        <fullName evidence="4">Eukaryotic translation initiation factor 3 subunit J</fullName>
        <shortName evidence="4">eIF3j</shortName>
    </recommendedName>
</protein>
<feature type="compositionally biased region" description="Basic and acidic residues" evidence="5">
    <location>
        <begin position="42"/>
        <end position="55"/>
    </location>
</feature>
<reference evidence="6" key="1">
    <citation type="submission" date="2017-01" db="EMBL/GenBank/DDBJ databases">
        <title>An insight into the sialome and mialome of the horn fly, Haematobia irritans.</title>
        <authorList>
            <person name="Breijo M."/>
            <person name="Boiani M."/>
            <person name="Ures X."/>
            <person name="Rocha S."/>
            <person name="Sequeira M."/>
            <person name="Ribeiro J.M."/>
        </authorList>
    </citation>
    <scope>NUCLEOTIDE SEQUENCE</scope>
</reference>
<evidence type="ECO:0000313" key="6">
    <source>
        <dbReference type="EMBL" id="JAV16892.1"/>
    </source>
</evidence>
<comment type="similarity">
    <text evidence="4">Belongs to the eIF-3 subunit J family.</text>
</comment>
<evidence type="ECO:0000256" key="4">
    <source>
        <dbReference type="HAMAP-Rule" id="MF_03009"/>
    </source>
</evidence>
<proteinExistence type="inferred from homology"/>
<dbReference type="PANTHER" id="PTHR21681:SF0">
    <property type="entry name" value="EUKARYOTIC TRANSLATION INITIATION FACTOR 3 SUBUNIT J"/>
    <property type="match status" value="1"/>
</dbReference>
<dbReference type="GO" id="GO:0016282">
    <property type="term" value="C:eukaryotic 43S preinitiation complex"/>
    <property type="evidence" value="ECO:0007669"/>
    <property type="project" value="UniProtKB-UniRule"/>
</dbReference>
<accession>A0A1L8EDW1</accession>
<dbReference type="GO" id="GO:0033290">
    <property type="term" value="C:eukaryotic 48S preinitiation complex"/>
    <property type="evidence" value="ECO:0007669"/>
    <property type="project" value="UniProtKB-UniRule"/>
</dbReference>